<dbReference type="InterPro" id="IPR053154">
    <property type="entry name" value="c-di-AMP_regulator"/>
</dbReference>
<dbReference type="OrthoDB" id="2960905at2"/>
<dbReference type="EMBL" id="LDYG01000046">
    <property type="protein sequence ID" value="KUP04935.1"/>
    <property type="molecule type" value="Genomic_DNA"/>
</dbReference>
<gene>
    <name evidence="1" type="ORF">Q75_13980</name>
</gene>
<dbReference type="STRING" id="1150625.Q75_13980"/>
<accession>A0A147K5L5</accession>
<dbReference type="Pfam" id="PF07949">
    <property type="entry name" value="YbbR"/>
    <property type="match status" value="3"/>
</dbReference>
<dbReference type="AlphaFoldDB" id="A0A147K5L5"/>
<keyword evidence="2" id="KW-1185">Reference proteome</keyword>
<dbReference type="Gene3D" id="2.170.120.40">
    <property type="entry name" value="YbbR-like domain"/>
    <property type="match status" value="2"/>
</dbReference>
<dbReference type="Proteomes" id="UP000074108">
    <property type="component" value="Unassembled WGS sequence"/>
</dbReference>
<evidence type="ECO:0008006" key="3">
    <source>
        <dbReference type="Google" id="ProtNLM"/>
    </source>
</evidence>
<reference evidence="1 2" key="1">
    <citation type="journal article" date="2016" name="Front. Microbiol.">
        <title>Microevolution Analysis of Bacillus coahuilensis Unveils Differences in Phosphorus Acquisition Strategies and Their Regulation.</title>
        <authorList>
            <person name="Gomez-Lunar Z."/>
            <person name="Hernandez-Gonzalez I."/>
            <person name="Rodriguez-Torres M.D."/>
            <person name="Souza V."/>
            <person name="Olmedo-Alvarez G."/>
        </authorList>
    </citation>
    <scope>NUCLEOTIDE SEQUENCE [LARGE SCALE GENOMIC DNA]</scope>
    <source>
        <strain evidence="2">p1.1.43</strain>
    </source>
</reference>
<organism evidence="1 2">
    <name type="scientific">Bacillus coahuilensis p1.1.43</name>
    <dbReference type="NCBI Taxonomy" id="1150625"/>
    <lineage>
        <taxon>Bacteria</taxon>
        <taxon>Bacillati</taxon>
        <taxon>Bacillota</taxon>
        <taxon>Bacilli</taxon>
        <taxon>Bacillales</taxon>
        <taxon>Bacillaceae</taxon>
        <taxon>Bacillus</taxon>
    </lineage>
</organism>
<evidence type="ECO:0000313" key="1">
    <source>
        <dbReference type="EMBL" id="KUP04935.1"/>
    </source>
</evidence>
<dbReference type="PANTHER" id="PTHR37804:SF1">
    <property type="entry name" value="CDAA REGULATORY PROTEIN CDAR"/>
    <property type="match status" value="1"/>
</dbReference>
<name>A0A147K5L5_9BACI</name>
<proteinExistence type="predicted"/>
<evidence type="ECO:0000313" key="2">
    <source>
        <dbReference type="Proteomes" id="UP000074108"/>
    </source>
</evidence>
<dbReference type="RefSeq" id="WP_059351722.1">
    <property type="nucleotide sequence ID" value="NZ_LDYG01000046.1"/>
</dbReference>
<protein>
    <recommendedName>
        <fullName evidence="3">YbbR-like domain-containing protein YbbR</fullName>
    </recommendedName>
</protein>
<dbReference type="PATRIC" id="fig|1150625.3.peg.2937"/>
<dbReference type="InterPro" id="IPR012505">
    <property type="entry name" value="YbbR"/>
</dbReference>
<sequence>MDKFMDSVWFMRIVALLLALLLFITVKFDDSASKSLFQSASSEDIEVIEDVPLEAYYDSENLVVTGLPQTVDVTISGPTNIVQSAKALKDFSVFVDLNELIIGEHTVQVQYEDLSEKLEVTIDPSFVTVDIQEKISVEYTVEPEFNEELLEDGYELRDLTISPNKVTITGAKNVIDKIAFVRATVDLKGSISQTVSRAAQVQVLDQSLSKLNVQVEPELVDITISVFNPQKEVGLEVNEVGTLRESLQIKEITTSPENITIFGNQSILNGISTLNVDVDLTDIEEDTTIEVPVSLPDGINQSEPQVVEVIIDVEEKEEKTLLDIPIEVRGVSEGKEVTFLSPTSERTNLTIVAFQEVLDGLSEEDFILFVDLSPYEEEGEYDVNIEVDSPEGINWTLKETSAKISIENENSTT</sequence>
<comment type="caution">
    <text evidence="1">The sequence shown here is derived from an EMBL/GenBank/DDBJ whole genome shotgun (WGS) entry which is preliminary data.</text>
</comment>
<dbReference type="Gene3D" id="2.170.120.30">
    <property type="match status" value="2"/>
</dbReference>
<dbReference type="PANTHER" id="PTHR37804">
    <property type="entry name" value="CDAA REGULATORY PROTEIN CDAR"/>
    <property type="match status" value="1"/>
</dbReference>